<dbReference type="PANTHER" id="PTHR36766">
    <property type="entry name" value="PLANT BROAD-SPECTRUM MILDEW RESISTANCE PROTEIN RPW8"/>
    <property type="match status" value="1"/>
</dbReference>
<dbReference type="InterPro" id="IPR056789">
    <property type="entry name" value="LRR_R13L1-DRL21"/>
</dbReference>
<gene>
    <name evidence="12" type="ORF">FSB_LOCUS25345</name>
</gene>
<dbReference type="PRINTS" id="PR00364">
    <property type="entry name" value="DISEASERSIST"/>
</dbReference>
<evidence type="ECO:0000256" key="1">
    <source>
        <dbReference type="ARBA" id="ARBA00022614"/>
    </source>
</evidence>
<evidence type="ECO:0000259" key="10">
    <source>
        <dbReference type="Pfam" id="PF23559"/>
    </source>
</evidence>
<feature type="domain" description="R13L1/DRL21-like LRR repeat region" evidence="11">
    <location>
        <begin position="1210"/>
        <end position="1340"/>
    </location>
</feature>
<dbReference type="EMBL" id="OIVN01001775">
    <property type="protein sequence ID" value="SPC97463.1"/>
    <property type="molecule type" value="Genomic_DNA"/>
</dbReference>
<evidence type="ECO:0000256" key="3">
    <source>
        <dbReference type="ARBA" id="ARBA00022741"/>
    </source>
</evidence>
<feature type="region of interest" description="Disordered" evidence="6">
    <location>
        <begin position="367"/>
        <end position="386"/>
    </location>
</feature>
<keyword evidence="5" id="KW-0067">ATP-binding</keyword>
<dbReference type="GO" id="GO:0005524">
    <property type="term" value="F:ATP binding"/>
    <property type="evidence" value="ECO:0007669"/>
    <property type="project" value="UniProtKB-KW"/>
</dbReference>
<dbReference type="Gene3D" id="1.20.5.4130">
    <property type="match status" value="1"/>
</dbReference>
<name>A0A2N9GD21_FAGSY</name>
<dbReference type="Pfam" id="PF23559">
    <property type="entry name" value="WHD_DRP"/>
    <property type="match status" value="1"/>
</dbReference>
<dbReference type="GO" id="GO:0051707">
    <property type="term" value="P:response to other organism"/>
    <property type="evidence" value="ECO:0007669"/>
    <property type="project" value="UniProtKB-ARBA"/>
</dbReference>
<feature type="region of interest" description="Disordered" evidence="6">
    <location>
        <begin position="316"/>
        <end position="337"/>
    </location>
</feature>
<reference evidence="12" key="1">
    <citation type="submission" date="2018-02" db="EMBL/GenBank/DDBJ databases">
        <authorList>
            <person name="Cohen D.B."/>
            <person name="Kent A.D."/>
        </authorList>
    </citation>
    <scope>NUCLEOTIDE SEQUENCE</scope>
</reference>
<protein>
    <recommendedName>
        <fullName evidence="13">NB-ARC domain-containing protein</fullName>
    </recommendedName>
</protein>
<evidence type="ECO:0000313" key="12">
    <source>
        <dbReference type="EMBL" id="SPC97463.1"/>
    </source>
</evidence>
<evidence type="ECO:0000259" key="8">
    <source>
        <dbReference type="Pfam" id="PF10536"/>
    </source>
</evidence>
<keyword evidence="1" id="KW-0433">Leucine-rich repeat</keyword>
<evidence type="ECO:0000256" key="2">
    <source>
        <dbReference type="ARBA" id="ARBA00022737"/>
    </source>
</evidence>
<feature type="compositionally biased region" description="Basic and acidic residues" evidence="6">
    <location>
        <begin position="319"/>
        <end position="333"/>
    </location>
</feature>
<dbReference type="Pfam" id="PF10536">
    <property type="entry name" value="PMD"/>
    <property type="match status" value="1"/>
</dbReference>
<evidence type="ECO:0000259" key="11">
    <source>
        <dbReference type="Pfam" id="PF25019"/>
    </source>
</evidence>
<dbReference type="Gene3D" id="3.80.10.10">
    <property type="entry name" value="Ribonuclease Inhibitor"/>
    <property type="match status" value="3"/>
</dbReference>
<evidence type="ECO:0008006" key="13">
    <source>
        <dbReference type="Google" id="ProtNLM"/>
    </source>
</evidence>
<evidence type="ECO:0000259" key="7">
    <source>
        <dbReference type="Pfam" id="PF00931"/>
    </source>
</evidence>
<dbReference type="PANTHER" id="PTHR36766:SF51">
    <property type="entry name" value="DISEASE RESISTANCE RPP13-LIKE PROTEIN 1"/>
    <property type="match status" value="1"/>
</dbReference>
<dbReference type="InterPro" id="IPR032675">
    <property type="entry name" value="LRR_dom_sf"/>
</dbReference>
<feature type="compositionally biased region" description="Basic and acidic residues" evidence="6">
    <location>
        <begin position="376"/>
        <end position="386"/>
    </location>
</feature>
<feature type="domain" description="Disease resistance protein winged helix" evidence="10">
    <location>
        <begin position="1015"/>
        <end position="1080"/>
    </location>
</feature>
<dbReference type="Pfam" id="PF25019">
    <property type="entry name" value="LRR_R13L1-DRL21"/>
    <property type="match status" value="1"/>
</dbReference>
<keyword evidence="3" id="KW-0547">Nucleotide-binding</keyword>
<dbReference type="InterPro" id="IPR002182">
    <property type="entry name" value="NB-ARC"/>
</dbReference>
<sequence length="1665" mass="187259">MSSLPPSCEYLFVAFHHLSLELGGPHSVTSTEWVGFWFRGSVKYPKPPNRRSLKRMLRGKLSHNQRGIIMTHRDQCRTEDEEAPFRILKVSEKVASLMASGKKYCLAVPVLATIYKGLNDIASSSVPSKCDTTFPAHYLNTWLAEYFATHFDLPEASPLDPCMVRFSGKGAGKYFEEAEARKLFRSITKFKFHCLALFKGHQEILEDNDQLSDSYVNYFISQHPSYLSSRRNDLSVLEPYSPHRFGRQFGFTQDIPREIKEDLRTFLVPSRPSSDAAPCTKDYMDWWAKRSNGFFSSDPSQPNGNIGSSKLIVKLKRRHESDEPSEHREDNKLSLRISENTDETSGIVSTFRWVDRVMASHAKNLNEEDGISCSDHGNEISRSDSDRHWRRRKYNDNVIDNANHEIIMKTIEPFIDVDTPSPFSGDDEQVNLSSLFDSASTESVSALCCLFNDLMVVSIIQELVEDENLDISLSQVGIDSLKKVDERQSSADGSPSMSEFSVQGLETFDLATKVIDKPYLEKSNASIPPSGLIRNPTKDMVSKVRSSGVPTTSTVSTLNAEDVILKVGRHYAFMLGEGLVEKIIKTPFDSVASLKEEVKKIIHAIRQTTICGCDALTRSSLKVYGERISIFFNTDSSRAEAELSKVLSRETELRKVLELLAKQRGKLGNSISLHEEKLPQLQAAVILYLRGQVSDQTLLHKLQTALLSVNAVIIDAEEKLITNLTVKEWVNELKDATYHADDLLDEIATIALRGELEAEAKVHGKQVAQFFALKPRNKDKESMLKKIVERLDSSAQQRDLLNLNGSVRGKTLHMFPTTSLVNESEVFGRDKDKEELMKFLLHGNVREVAVIAIVGICGVGKTTLTQLSYNDSKVKKVFHLRTWAYVSEEFNVFKITRTIYESISSSDCNVRDLDVLQVKLKQGLKGKKFLLVLDGIWNVNSSDCNFLSRPLTTCRSRILVTTHNQSVASIMAAVVTYPLPHLSFGACCSLFAKHAFNTRDPAEHPTLKRIGEEIGYDFEKEKLVLLWMAQGFLQQQNSKNTKEEVGDDYFHELLLSSSFFQQSSRNKLCFVMHDLVNELAQFASGEFCCKFEDGTLNGISEKARHFGWSTSQLDGPEKFVFLQELKSLRTFLPLSFSNPSRCSDSSKMTLLSSSCHNLTELPAKIGNLINLHILNVSETNIREIPLGFERLKSLQVLTDFVVSSGSGSKISELSKLSHLRTLSILSLENVVHAEDALAANLESKNFLNELVLKWTSATHDEQNEKVLDNLRPHKNLKQLTIENYGAILLPNWLAWTYWEPFPNKNEDFPSLQELQIRSCPELVESLPKHLNSLTKLVVSGCQKLQASDQRVPILKEMKLHGLVALTNLPKKLLAGNSCFQQLEIVNCPALISFPGGDSLTRLKSLSISHCRILNFFLPRNVMHQFGVLEHLHIANSCDSLESLQLGLFTKLQYLHIEDCRNLKSLSIKDAVLTFLQEMEIKDCPNLKSLPKMRLHSCLPCLQKLELSNCPELSQFSQGSLPLNLQSLIISNCNNLTPQKEWGLHGMASLTCLEIESGCSNVESFPEEGLLPKNVTSLRISRLSNLKFQVGGFEDLTSLETLEINNCEKLEWMPAKGLLTNLTSLFVTECSLLGPRCQEGGVERPKISHIADIYIFPIPDNVNEQH</sequence>
<dbReference type="Pfam" id="PF00931">
    <property type="entry name" value="NB-ARC"/>
    <property type="match status" value="1"/>
</dbReference>
<dbReference type="GO" id="GO:0043531">
    <property type="term" value="F:ADP binding"/>
    <property type="evidence" value="ECO:0007669"/>
    <property type="project" value="InterPro"/>
</dbReference>
<proteinExistence type="predicted"/>
<dbReference type="SUPFAM" id="SSF52540">
    <property type="entry name" value="P-loop containing nucleoside triphosphate hydrolases"/>
    <property type="match status" value="1"/>
</dbReference>
<dbReference type="InterPro" id="IPR019557">
    <property type="entry name" value="AminoTfrase-like_pln_mobile"/>
</dbReference>
<dbReference type="InterPro" id="IPR041118">
    <property type="entry name" value="Rx_N"/>
</dbReference>
<feature type="domain" description="Aminotransferase-like plant mobile" evidence="8">
    <location>
        <begin position="94"/>
        <end position="283"/>
    </location>
</feature>
<dbReference type="InterPro" id="IPR058922">
    <property type="entry name" value="WHD_DRP"/>
</dbReference>
<evidence type="ECO:0000256" key="6">
    <source>
        <dbReference type="SAM" id="MobiDB-lite"/>
    </source>
</evidence>
<dbReference type="SUPFAM" id="SSF52058">
    <property type="entry name" value="L domain-like"/>
    <property type="match status" value="2"/>
</dbReference>
<evidence type="ECO:0000259" key="9">
    <source>
        <dbReference type="Pfam" id="PF18052"/>
    </source>
</evidence>
<keyword evidence="4" id="KW-0611">Plant defense</keyword>
<dbReference type="Pfam" id="PF18052">
    <property type="entry name" value="Rx_N"/>
    <property type="match status" value="1"/>
</dbReference>
<evidence type="ECO:0000256" key="4">
    <source>
        <dbReference type="ARBA" id="ARBA00022821"/>
    </source>
</evidence>
<dbReference type="GO" id="GO:0006952">
    <property type="term" value="P:defense response"/>
    <property type="evidence" value="ECO:0007669"/>
    <property type="project" value="UniProtKB-KW"/>
</dbReference>
<dbReference type="Gene3D" id="3.40.50.300">
    <property type="entry name" value="P-loop containing nucleotide triphosphate hydrolases"/>
    <property type="match status" value="1"/>
</dbReference>
<evidence type="ECO:0000256" key="5">
    <source>
        <dbReference type="ARBA" id="ARBA00022840"/>
    </source>
</evidence>
<feature type="domain" description="Disease resistance N-terminal" evidence="9">
    <location>
        <begin position="693"/>
        <end position="759"/>
    </location>
</feature>
<organism evidence="12">
    <name type="scientific">Fagus sylvatica</name>
    <name type="common">Beechnut</name>
    <dbReference type="NCBI Taxonomy" id="28930"/>
    <lineage>
        <taxon>Eukaryota</taxon>
        <taxon>Viridiplantae</taxon>
        <taxon>Streptophyta</taxon>
        <taxon>Embryophyta</taxon>
        <taxon>Tracheophyta</taxon>
        <taxon>Spermatophyta</taxon>
        <taxon>Magnoliopsida</taxon>
        <taxon>eudicotyledons</taxon>
        <taxon>Gunneridae</taxon>
        <taxon>Pentapetalae</taxon>
        <taxon>rosids</taxon>
        <taxon>fabids</taxon>
        <taxon>Fagales</taxon>
        <taxon>Fagaceae</taxon>
        <taxon>Fagus</taxon>
    </lineage>
</organism>
<accession>A0A2N9GD21</accession>
<feature type="domain" description="NB-ARC" evidence="7">
    <location>
        <begin position="830"/>
        <end position="998"/>
    </location>
</feature>
<keyword evidence="2" id="KW-0677">Repeat</keyword>
<dbReference type="InterPro" id="IPR027417">
    <property type="entry name" value="P-loop_NTPase"/>
</dbReference>